<feature type="compositionally biased region" description="Polar residues" evidence="1">
    <location>
        <begin position="41"/>
        <end position="51"/>
    </location>
</feature>
<evidence type="ECO:0000256" key="1">
    <source>
        <dbReference type="SAM" id="MobiDB-lite"/>
    </source>
</evidence>
<accession>A0ABQ9G573</accession>
<gene>
    <name evidence="2" type="ORF">PR048_031409</name>
</gene>
<evidence type="ECO:0000313" key="3">
    <source>
        <dbReference type="Proteomes" id="UP001159363"/>
    </source>
</evidence>
<reference evidence="2 3" key="1">
    <citation type="submission" date="2023-02" db="EMBL/GenBank/DDBJ databases">
        <title>LHISI_Scaffold_Assembly.</title>
        <authorList>
            <person name="Stuart O.P."/>
            <person name="Cleave R."/>
            <person name="Magrath M.J.L."/>
            <person name="Mikheyev A.S."/>
        </authorList>
    </citation>
    <scope>NUCLEOTIDE SEQUENCE [LARGE SCALE GENOMIC DNA]</scope>
    <source>
        <strain evidence="2">Daus_M_001</strain>
        <tissue evidence="2">Leg muscle</tissue>
    </source>
</reference>
<evidence type="ECO:0000313" key="2">
    <source>
        <dbReference type="EMBL" id="KAJ8867607.1"/>
    </source>
</evidence>
<protein>
    <submittedName>
        <fullName evidence="2">Uncharacterized protein</fullName>
    </submittedName>
</protein>
<name>A0ABQ9G573_9NEOP</name>
<dbReference type="Proteomes" id="UP001159363">
    <property type="component" value="Chromosome 14"/>
</dbReference>
<comment type="caution">
    <text evidence="2">The sequence shown here is derived from an EMBL/GenBank/DDBJ whole genome shotgun (WGS) entry which is preliminary data.</text>
</comment>
<feature type="region of interest" description="Disordered" evidence="1">
    <location>
        <begin position="1"/>
        <end position="51"/>
    </location>
</feature>
<sequence>MKGWGKREIPRKPTDQRPGETKVPRGNRRPKATSAKFPTCKNPSNPARNRTQFTVEVREEQDPEKTLRPAASLRTIPTCKNLGVTPLGICSKPGNSCHVHFLHNEELHLQQLILLDNTLRHPSPVNLMSDSCHIIVKHLQQWDISRLMEQHVVAATKQHSVVFGNWLAEFVKYLGIRVRRVWSSAEMQGQEKQEIPKKTCQPAALSGTIPTCENSGVTPLGIKPCLRRFGRLLMRSQEPIKVKRAGNGAVPECKGEGKWEISKKTRRPVVLSGKIPTCKNPGVTRTGTEPSSPWWKVNSLTTQPSPEARYSNKGVPAKHAKCTTVAKCKALNWHVVFSSCSVHLRDFKL</sequence>
<keyword evidence="3" id="KW-1185">Reference proteome</keyword>
<proteinExistence type="predicted"/>
<organism evidence="2 3">
    <name type="scientific">Dryococelus australis</name>
    <dbReference type="NCBI Taxonomy" id="614101"/>
    <lineage>
        <taxon>Eukaryota</taxon>
        <taxon>Metazoa</taxon>
        <taxon>Ecdysozoa</taxon>
        <taxon>Arthropoda</taxon>
        <taxon>Hexapoda</taxon>
        <taxon>Insecta</taxon>
        <taxon>Pterygota</taxon>
        <taxon>Neoptera</taxon>
        <taxon>Polyneoptera</taxon>
        <taxon>Phasmatodea</taxon>
        <taxon>Verophasmatodea</taxon>
        <taxon>Anareolatae</taxon>
        <taxon>Phasmatidae</taxon>
        <taxon>Eurycanthinae</taxon>
        <taxon>Dryococelus</taxon>
    </lineage>
</organism>
<dbReference type="EMBL" id="JARBHB010000015">
    <property type="protein sequence ID" value="KAJ8867607.1"/>
    <property type="molecule type" value="Genomic_DNA"/>
</dbReference>
<feature type="compositionally biased region" description="Basic and acidic residues" evidence="1">
    <location>
        <begin position="1"/>
        <end position="23"/>
    </location>
</feature>